<dbReference type="Pfam" id="PF07569">
    <property type="entry name" value="Hira"/>
    <property type="match status" value="1"/>
</dbReference>
<dbReference type="GO" id="GO:0005634">
    <property type="term" value="C:nucleus"/>
    <property type="evidence" value="ECO:0007669"/>
    <property type="project" value="UniProtKB-SubCell"/>
</dbReference>
<dbReference type="PANTHER" id="PTHR13831">
    <property type="entry name" value="MEMBER OF THE HIR1 FAMILY OF WD-REPEAT PROTEINS"/>
    <property type="match status" value="1"/>
</dbReference>
<dbReference type="GO" id="GO:0006355">
    <property type="term" value="P:regulation of DNA-templated transcription"/>
    <property type="evidence" value="ECO:0007669"/>
    <property type="project" value="InterPro"/>
</dbReference>
<reference evidence="7" key="1">
    <citation type="submission" date="2020-11" db="EMBL/GenBank/DDBJ databases">
        <authorList>
            <person name="Tran Van P."/>
        </authorList>
    </citation>
    <scope>NUCLEOTIDE SEQUENCE</scope>
</reference>
<dbReference type="GO" id="GO:0000785">
    <property type="term" value="C:chromatin"/>
    <property type="evidence" value="ECO:0007669"/>
    <property type="project" value="TreeGrafter"/>
</dbReference>
<evidence type="ECO:0000256" key="4">
    <source>
        <dbReference type="ARBA" id="ARBA00022853"/>
    </source>
</evidence>
<evidence type="ECO:0000256" key="1">
    <source>
        <dbReference type="ARBA" id="ARBA00004123"/>
    </source>
</evidence>
<keyword evidence="5" id="KW-0539">Nucleus</keyword>
<evidence type="ECO:0000313" key="7">
    <source>
        <dbReference type="EMBL" id="CAD7252420.1"/>
    </source>
</evidence>
<dbReference type="PANTHER" id="PTHR13831:SF0">
    <property type="entry name" value="PROTEIN HIRA"/>
    <property type="match status" value="1"/>
</dbReference>
<dbReference type="AlphaFoldDB" id="A0A7R9ADX6"/>
<protein>
    <recommendedName>
        <fullName evidence="6">Protein HIRA-like C-terminal domain-containing protein</fullName>
    </recommendedName>
</protein>
<evidence type="ECO:0000256" key="2">
    <source>
        <dbReference type="ARBA" id="ARBA00022574"/>
    </source>
</evidence>
<dbReference type="InterPro" id="IPR011494">
    <property type="entry name" value="HIRA-like_C"/>
</dbReference>
<evidence type="ECO:0000256" key="5">
    <source>
        <dbReference type="ARBA" id="ARBA00023242"/>
    </source>
</evidence>
<evidence type="ECO:0000256" key="3">
    <source>
        <dbReference type="ARBA" id="ARBA00022737"/>
    </source>
</evidence>
<dbReference type="GO" id="GO:0006338">
    <property type="term" value="P:chromatin remodeling"/>
    <property type="evidence" value="ECO:0007669"/>
    <property type="project" value="InterPro"/>
</dbReference>
<dbReference type="EMBL" id="LR903925">
    <property type="protein sequence ID" value="CAD7252420.1"/>
    <property type="molecule type" value="Genomic_DNA"/>
</dbReference>
<comment type="subcellular location">
    <subcellularLocation>
        <location evidence="1">Nucleus</location>
    </subcellularLocation>
</comment>
<dbReference type="EMBL" id="CAJPEV010004408">
    <property type="protein sequence ID" value="CAG0901741.1"/>
    <property type="molecule type" value="Genomic_DNA"/>
</dbReference>
<dbReference type="Proteomes" id="UP000677054">
    <property type="component" value="Unassembled WGS sequence"/>
</dbReference>
<accession>A0A7R9ADX6</accession>
<keyword evidence="2" id="KW-0853">WD repeat</keyword>
<organism evidence="7">
    <name type="scientific">Darwinula stevensoni</name>
    <dbReference type="NCBI Taxonomy" id="69355"/>
    <lineage>
        <taxon>Eukaryota</taxon>
        <taxon>Metazoa</taxon>
        <taxon>Ecdysozoa</taxon>
        <taxon>Arthropoda</taxon>
        <taxon>Crustacea</taxon>
        <taxon>Oligostraca</taxon>
        <taxon>Ostracoda</taxon>
        <taxon>Podocopa</taxon>
        <taxon>Podocopida</taxon>
        <taxon>Darwinulocopina</taxon>
        <taxon>Darwinuloidea</taxon>
        <taxon>Darwinulidae</taxon>
        <taxon>Darwinula</taxon>
    </lineage>
</organism>
<sequence>MSGEEVWRNEDAVRECSSQAIITQYRQQQAKMSAPSRLASIQGQLRRLGGGGGKVSRCPLHLQRIGTLSHLEMQMKAALALGSSSDYRALLFSLVKFYIQEGTLISGALGDTNLDEKSKDWGLILWYKPVEGLGYMPSTWEDLGFEARIREICDELLGPAHTSTSSSHHQWESCILGMSKRSLLKEVLGMVTSNIALQRLFLEYTEQLESINGGSSSPKSS</sequence>
<evidence type="ECO:0000259" key="6">
    <source>
        <dbReference type="Pfam" id="PF07569"/>
    </source>
</evidence>
<dbReference type="OrthoDB" id="1741719at2759"/>
<gene>
    <name evidence="7" type="ORF">DSTB1V02_LOCUS12178</name>
</gene>
<name>A0A7R9ADX6_9CRUS</name>
<feature type="domain" description="Protein HIRA-like C-terminal" evidence="6">
    <location>
        <begin position="61"/>
        <end position="102"/>
    </location>
</feature>
<dbReference type="GO" id="GO:0006351">
    <property type="term" value="P:DNA-templated transcription"/>
    <property type="evidence" value="ECO:0007669"/>
    <property type="project" value="InterPro"/>
</dbReference>
<dbReference type="GO" id="GO:0000417">
    <property type="term" value="C:HIR complex"/>
    <property type="evidence" value="ECO:0007669"/>
    <property type="project" value="TreeGrafter"/>
</dbReference>
<keyword evidence="3" id="KW-0677">Repeat</keyword>
<evidence type="ECO:0000313" key="8">
    <source>
        <dbReference type="Proteomes" id="UP000677054"/>
    </source>
</evidence>
<proteinExistence type="predicted"/>
<keyword evidence="4" id="KW-0156">Chromatin regulator</keyword>
<keyword evidence="8" id="KW-1185">Reference proteome</keyword>
<dbReference type="InterPro" id="IPR031120">
    <property type="entry name" value="HIR1-like"/>
</dbReference>
<dbReference type="GO" id="GO:0031491">
    <property type="term" value="F:nucleosome binding"/>
    <property type="evidence" value="ECO:0007669"/>
    <property type="project" value="TreeGrafter"/>
</dbReference>